<dbReference type="Gene3D" id="3.90.180.10">
    <property type="entry name" value="Medium-chain alcohol dehydrogenases, catalytic domain"/>
    <property type="match status" value="1"/>
</dbReference>
<feature type="domain" description="Enoyl reductase (ER)" evidence="6">
    <location>
        <begin position="1"/>
        <end position="339"/>
    </location>
</feature>
<gene>
    <name evidence="7" type="ORF">KZC50_01445</name>
</gene>
<evidence type="ECO:0000259" key="6">
    <source>
        <dbReference type="SMART" id="SM00829"/>
    </source>
</evidence>
<evidence type="ECO:0000313" key="8">
    <source>
        <dbReference type="Proteomes" id="UP001183582"/>
    </source>
</evidence>
<evidence type="ECO:0000256" key="2">
    <source>
        <dbReference type="ARBA" id="ARBA00022723"/>
    </source>
</evidence>
<evidence type="ECO:0000256" key="4">
    <source>
        <dbReference type="ARBA" id="ARBA00023002"/>
    </source>
</evidence>
<dbReference type="PANTHER" id="PTHR43401:SF2">
    <property type="entry name" value="L-THREONINE 3-DEHYDROGENASE"/>
    <property type="match status" value="1"/>
</dbReference>
<dbReference type="Pfam" id="PF08240">
    <property type="entry name" value="ADH_N"/>
    <property type="match status" value="1"/>
</dbReference>
<protein>
    <submittedName>
        <fullName evidence="7">Alcohol dehydrogenase catalytic domain-containing protein</fullName>
    </submittedName>
</protein>
<dbReference type="SMART" id="SM00829">
    <property type="entry name" value="PKS_ER"/>
    <property type="match status" value="1"/>
</dbReference>
<evidence type="ECO:0000256" key="1">
    <source>
        <dbReference type="ARBA" id="ARBA00001947"/>
    </source>
</evidence>
<name>A0AAJ2LZA5_9MICO</name>
<dbReference type="AlphaFoldDB" id="A0AAJ2LZA5"/>
<evidence type="ECO:0000256" key="5">
    <source>
        <dbReference type="RuleBase" id="RU361277"/>
    </source>
</evidence>
<comment type="cofactor">
    <cofactor evidence="1 5">
        <name>Zn(2+)</name>
        <dbReference type="ChEBI" id="CHEBI:29105"/>
    </cofactor>
</comment>
<keyword evidence="2 5" id="KW-0479">Metal-binding</keyword>
<dbReference type="GO" id="GO:0016491">
    <property type="term" value="F:oxidoreductase activity"/>
    <property type="evidence" value="ECO:0007669"/>
    <property type="project" value="UniProtKB-KW"/>
</dbReference>
<sequence length="341" mass="35271">MLPQPLELELKEVGVPSPASGELVVRVRAVTLCGSDVRVWKGEKTGGVAWPATIGHELAGEIAAVGDGVTGYAAGDRVSLAPWFTCGVCEYCLTGETNLCDNMEVFGYGISGALAEYTVIPALGVANGQVVKTTDALAPEISALAEPLACVYHGHSRSRIQDGSTVLIVGGGPIGLLHLELAVLAGAGTIIVSEPSASRREFARRHGAHVTVDPINESLAEAVAAATGGIGVDSTIICIGHGGLVAEAIEVTRKGGLVNLFAGFGGDGTGTIPLNTIHYRQQDVIGNSGATLEDYRYAVELIESGRIDLSDYITDRFPLNELDAALDRAISGDAIKVAVIC</sequence>
<dbReference type="InterPro" id="IPR050129">
    <property type="entry name" value="Zn_alcohol_dh"/>
</dbReference>
<comment type="caution">
    <text evidence="7">The sequence shown here is derived from an EMBL/GenBank/DDBJ whole genome shotgun (WGS) entry which is preliminary data.</text>
</comment>
<dbReference type="GO" id="GO:0008270">
    <property type="term" value="F:zinc ion binding"/>
    <property type="evidence" value="ECO:0007669"/>
    <property type="project" value="InterPro"/>
</dbReference>
<dbReference type="InterPro" id="IPR013154">
    <property type="entry name" value="ADH-like_N"/>
</dbReference>
<evidence type="ECO:0000256" key="3">
    <source>
        <dbReference type="ARBA" id="ARBA00022833"/>
    </source>
</evidence>
<evidence type="ECO:0000313" key="7">
    <source>
        <dbReference type="EMBL" id="MDS0244271.1"/>
    </source>
</evidence>
<dbReference type="Pfam" id="PF00107">
    <property type="entry name" value="ADH_zinc_N"/>
    <property type="match status" value="1"/>
</dbReference>
<keyword evidence="3 5" id="KW-0862">Zinc</keyword>
<dbReference type="InterPro" id="IPR013149">
    <property type="entry name" value="ADH-like_C"/>
</dbReference>
<proteinExistence type="inferred from homology"/>
<dbReference type="InterPro" id="IPR011032">
    <property type="entry name" value="GroES-like_sf"/>
</dbReference>
<dbReference type="SUPFAM" id="SSF50129">
    <property type="entry name" value="GroES-like"/>
    <property type="match status" value="1"/>
</dbReference>
<dbReference type="EMBL" id="JAHWXH010000001">
    <property type="protein sequence ID" value="MDS0244271.1"/>
    <property type="molecule type" value="Genomic_DNA"/>
</dbReference>
<dbReference type="PROSITE" id="PS00059">
    <property type="entry name" value="ADH_ZINC"/>
    <property type="match status" value="1"/>
</dbReference>
<accession>A0AAJ2LZA5</accession>
<dbReference type="PANTHER" id="PTHR43401">
    <property type="entry name" value="L-THREONINE 3-DEHYDROGENASE"/>
    <property type="match status" value="1"/>
</dbReference>
<dbReference type="Gene3D" id="3.40.50.720">
    <property type="entry name" value="NAD(P)-binding Rossmann-like Domain"/>
    <property type="match status" value="1"/>
</dbReference>
<keyword evidence="4" id="KW-0560">Oxidoreductase</keyword>
<dbReference type="GeneID" id="301456849"/>
<dbReference type="Proteomes" id="UP001183582">
    <property type="component" value="Unassembled WGS sequence"/>
</dbReference>
<dbReference type="SUPFAM" id="SSF51735">
    <property type="entry name" value="NAD(P)-binding Rossmann-fold domains"/>
    <property type="match status" value="1"/>
</dbReference>
<dbReference type="InterPro" id="IPR036291">
    <property type="entry name" value="NAD(P)-bd_dom_sf"/>
</dbReference>
<dbReference type="RefSeq" id="WP_310890357.1">
    <property type="nucleotide sequence ID" value="NZ_BAAAGR010000001.1"/>
</dbReference>
<dbReference type="InterPro" id="IPR002328">
    <property type="entry name" value="ADH_Zn_CS"/>
</dbReference>
<comment type="similarity">
    <text evidence="5">Belongs to the zinc-containing alcohol dehydrogenase family.</text>
</comment>
<reference evidence="7 8" key="1">
    <citation type="submission" date="2021-06" db="EMBL/GenBank/DDBJ databases">
        <title>Genome-based taxonomic framework of Microbacterium strains isolated from marine environment, the description of four new species and reclassification of four preexisting species.</title>
        <authorList>
            <person name="Lee S.D."/>
            <person name="Kim S.-M."/>
            <person name="Byeon Y.-S."/>
            <person name="Yang H.L."/>
            <person name="Kim I.S."/>
        </authorList>
    </citation>
    <scope>NUCLEOTIDE SEQUENCE [LARGE SCALE GENOMIC DNA]</scope>
    <source>
        <strain evidence="7 8">KACC 20514</strain>
    </source>
</reference>
<dbReference type="InterPro" id="IPR020843">
    <property type="entry name" value="ER"/>
</dbReference>
<organism evidence="7 8">
    <name type="scientific">Microbacterium aurantiacum</name>
    <dbReference type="NCBI Taxonomy" id="162393"/>
    <lineage>
        <taxon>Bacteria</taxon>
        <taxon>Bacillati</taxon>
        <taxon>Actinomycetota</taxon>
        <taxon>Actinomycetes</taxon>
        <taxon>Micrococcales</taxon>
        <taxon>Microbacteriaceae</taxon>
        <taxon>Microbacterium</taxon>
    </lineage>
</organism>